<evidence type="ECO:0000256" key="3">
    <source>
        <dbReference type="ARBA" id="ARBA00022729"/>
    </source>
</evidence>
<evidence type="ECO:0000259" key="4">
    <source>
        <dbReference type="Pfam" id="PF13407"/>
    </source>
</evidence>
<feature type="domain" description="Periplasmic binding protein" evidence="4">
    <location>
        <begin position="33"/>
        <end position="301"/>
    </location>
</feature>
<dbReference type="STRING" id="1963862.B4O97_01735"/>
<dbReference type="InterPro" id="IPR028082">
    <property type="entry name" value="Peripla_BP_I"/>
</dbReference>
<organism evidence="5 6">
    <name type="scientific">Marispirochaeta aestuarii</name>
    <dbReference type="NCBI Taxonomy" id="1963862"/>
    <lineage>
        <taxon>Bacteria</taxon>
        <taxon>Pseudomonadati</taxon>
        <taxon>Spirochaetota</taxon>
        <taxon>Spirochaetia</taxon>
        <taxon>Spirochaetales</taxon>
        <taxon>Spirochaetaceae</taxon>
        <taxon>Marispirochaeta</taxon>
    </lineage>
</organism>
<accession>A0A1Y1S1U5</accession>
<sequence>MKKLIVFMLVFAMAGISVIYAGGQKDDGAKTLAVIMPSADHGFLGESIKHAEHATKELAEAKGFNHIFLVSDDVVEQANQIDTVVAQGVDVVVLWPHNGDELKAAAQTIVDEGIPLIIYDRLISDFDETAELMGDNFTIGEDSGRYFNEYFKDELAQGKVNILEFKGDNSSVPKQRSDGFWKTADPNFVRVNDYVTNWSKDTAQTQLETFLNSSTREEVESIQAIFNHDADVAFGLLAALEGYDGNADLNIKLVSAVSAPRELLAVYDHYKAQGIDIVTFSFSPAMVVDAIELGIDVLEGKDVSGMHLVPTEMVDNSNYKEFMKGPVYSLRYSFY</sequence>
<evidence type="ECO:0000256" key="1">
    <source>
        <dbReference type="ARBA" id="ARBA00004196"/>
    </source>
</evidence>
<comment type="similarity">
    <text evidence="2">Belongs to the bacterial solute-binding protein 2 family.</text>
</comment>
<dbReference type="SUPFAM" id="SSF53822">
    <property type="entry name" value="Periplasmic binding protein-like I"/>
    <property type="match status" value="1"/>
</dbReference>
<dbReference type="Proteomes" id="UP000192343">
    <property type="component" value="Unassembled WGS sequence"/>
</dbReference>
<dbReference type="InterPro" id="IPR025997">
    <property type="entry name" value="SBP_2_dom"/>
</dbReference>
<dbReference type="PANTHER" id="PTHR46847">
    <property type="entry name" value="D-ALLOSE-BINDING PERIPLASMIC PROTEIN-RELATED"/>
    <property type="match status" value="1"/>
</dbReference>
<reference evidence="5 6" key="1">
    <citation type="submission" date="2017-03" db="EMBL/GenBank/DDBJ databases">
        <title>Draft Genome sequence of Marispirochaeta sp. strain JC444.</title>
        <authorList>
            <person name="Shivani Y."/>
            <person name="Subhash Y."/>
            <person name="Sasikala C."/>
            <person name="Ramana C."/>
        </authorList>
    </citation>
    <scope>NUCLEOTIDE SEQUENCE [LARGE SCALE GENOMIC DNA]</scope>
    <source>
        <strain evidence="5 6">JC444</strain>
    </source>
</reference>
<evidence type="ECO:0000256" key="2">
    <source>
        <dbReference type="ARBA" id="ARBA00007639"/>
    </source>
</evidence>
<dbReference type="Pfam" id="PF13407">
    <property type="entry name" value="Peripla_BP_4"/>
    <property type="match status" value="1"/>
</dbReference>
<protein>
    <submittedName>
        <fullName evidence="5">Sugar ABC transporter substrate-binding protein</fullName>
    </submittedName>
</protein>
<dbReference type="Gene3D" id="3.40.50.2300">
    <property type="match status" value="2"/>
</dbReference>
<dbReference type="PANTHER" id="PTHR46847:SF1">
    <property type="entry name" value="D-ALLOSE-BINDING PERIPLASMIC PROTEIN-RELATED"/>
    <property type="match status" value="1"/>
</dbReference>
<dbReference type="RefSeq" id="WP_083047708.1">
    <property type="nucleotide sequence ID" value="NZ_CAXXQO010000003.1"/>
</dbReference>
<gene>
    <name evidence="5" type="ORF">B4O97_01735</name>
</gene>
<dbReference type="OrthoDB" id="9769193at2"/>
<dbReference type="GO" id="GO:0030246">
    <property type="term" value="F:carbohydrate binding"/>
    <property type="evidence" value="ECO:0007669"/>
    <property type="project" value="UniProtKB-ARBA"/>
</dbReference>
<name>A0A1Y1S1U5_9SPIO</name>
<dbReference type="AlphaFoldDB" id="A0A1Y1S1U5"/>
<dbReference type="GO" id="GO:0030313">
    <property type="term" value="C:cell envelope"/>
    <property type="evidence" value="ECO:0007669"/>
    <property type="project" value="UniProtKB-SubCell"/>
</dbReference>
<keyword evidence="3" id="KW-0732">Signal</keyword>
<proteinExistence type="inferred from homology"/>
<evidence type="ECO:0000313" key="6">
    <source>
        <dbReference type="Proteomes" id="UP000192343"/>
    </source>
</evidence>
<dbReference type="EMBL" id="MWQY01000002">
    <property type="protein sequence ID" value="ORC37747.1"/>
    <property type="molecule type" value="Genomic_DNA"/>
</dbReference>
<comment type="subcellular location">
    <subcellularLocation>
        <location evidence="1">Cell envelope</location>
    </subcellularLocation>
</comment>
<keyword evidence="6" id="KW-1185">Reference proteome</keyword>
<comment type="caution">
    <text evidence="5">The sequence shown here is derived from an EMBL/GenBank/DDBJ whole genome shotgun (WGS) entry which is preliminary data.</text>
</comment>
<evidence type="ECO:0000313" key="5">
    <source>
        <dbReference type="EMBL" id="ORC37747.1"/>
    </source>
</evidence>